<evidence type="ECO:0000256" key="2">
    <source>
        <dbReference type="ARBA" id="ARBA00022723"/>
    </source>
</evidence>
<evidence type="ECO:0000313" key="10">
    <source>
        <dbReference type="Proteomes" id="UP000277580"/>
    </source>
</evidence>
<name>A0A3N4KUC8_9PEZI</name>
<keyword evidence="10" id="KW-1185">Reference proteome</keyword>
<evidence type="ECO:0000256" key="3">
    <source>
        <dbReference type="ARBA" id="ARBA00022737"/>
    </source>
</evidence>
<evidence type="ECO:0000256" key="6">
    <source>
        <dbReference type="ARBA" id="ARBA00023242"/>
    </source>
</evidence>
<dbReference type="AlphaFoldDB" id="A0A3N4KUC8"/>
<keyword evidence="2" id="KW-0479">Metal-binding</keyword>
<organism evidence="9 10">
    <name type="scientific">Morchella conica CCBAS932</name>
    <dbReference type="NCBI Taxonomy" id="1392247"/>
    <lineage>
        <taxon>Eukaryota</taxon>
        <taxon>Fungi</taxon>
        <taxon>Dikarya</taxon>
        <taxon>Ascomycota</taxon>
        <taxon>Pezizomycotina</taxon>
        <taxon>Pezizomycetes</taxon>
        <taxon>Pezizales</taxon>
        <taxon>Morchellaceae</taxon>
        <taxon>Morchella</taxon>
    </lineage>
</organism>
<evidence type="ECO:0000313" key="9">
    <source>
        <dbReference type="EMBL" id="RPB14117.1"/>
    </source>
</evidence>
<keyword evidence="6" id="KW-0539">Nucleus</keyword>
<accession>A0A3N4KUC8</accession>
<dbReference type="GO" id="GO:0008270">
    <property type="term" value="F:zinc ion binding"/>
    <property type="evidence" value="ECO:0007669"/>
    <property type="project" value="UniProtKB-KW"/>
</dbReference>
<feature type="compositionally biased region" description="Basic and acidic residues" evidence="7">
    <location>
        <begin position="364"/>
        <end position="377"/>
    </location>
</feature>
<dbReference type="Proteomes" id="UP000277580">
    <property type="component" value="Unassembled WGS sequence"/>
</dbReference>
<dbReference type="GO" id="GO:0000978">
    <property type="term" value="F:RNA polymerase II cis-regulatory region sequence-specific DNA binding"/>
    <property type="evidence" value="ECO:0007669"/>
    <property type="project" value="InterPro"/>
</dbReference>
<proteinExistence type="predicted"/>
<dbReference type="PANTHER" id="PTHR40626">
    <property type="entry name" value="MIP31509P"/>
    <property type="match status" value="1"/>
</dbReference>
<feature type="region of interest" description="Disordered" evidence="7">
    <location>
        <begin position="1"/>
        <end position="20"/>
    </location>
</feature>
<dbReference type="InterPro" id="IPR007219">
    <property type="entry name" value="XnlR_reg_dom"/>
</dbReference>
<evidence type="ECO:0000256" key="5">
    <source>
        <dbReference type="ARBA" id="ARBA00022833"/>
    </source>
</evidence>
<keyword evidence="5" id="KW-0862">Zinc</keyword>
<dbReference type="Pfam" id="PF04082">
    <property type="entry name" value="Fungal_trans"/>
    <property type="match status" value="1"/>
</dbReference>
<feature type="region of interest" description="Disordered" evidence="7">
    <location>
        <begin position="347"/>
        <end position="377"/>
    </location>
</feature>
<sequence>MIQLGGSKPEDNHPGYGNDLPDLENDDNWFFDFGIFETTTDWLRGWGDDSSAQDNTGINGTFSERHLTTVAPSPAGTTAPGRVPSPVLPLTSKPFVPPAAPGSACSDEGSTTYCPKHREDHQTRLPSVSPIKDLSSVEDFLPWGWQSGREEPKRRVTLPPLRQILEEYTAPATSQRADSVPAGKDGGLDERIRTDMVELLSIPYERYPYESADMSRFPPKKMLDGFITLYFEQFHSNLPMIHRPTFSVATCPTIVLVSMASIGASYSNVEGAKVFADTLSELCKRTLAWMAEYNPEYPRSDFYLKALCLQSVYALGSGSHRLYDSADVSRSFLIGNARRIGLFSGTLSPPASSPSSAPGSPGRPHTEDTPLSRDTNEQLEARWNTWRKQEELRRLAWSIFEYDCSFSTLSNRRGAITLNDISTRMPCSEALWEAPNAHAWAALLEPKHSTQSPCVERGTLLFPTLREVVSEKVSPDTLTSWGKRLCAQALGRILWDFKEIEESVLSVGGTSTTGGGGLGLPMFGPGLKPAKDTLLKSLMTLCESIQKKQMDGGIRDGEVDGDRVHMILACLISHYTHLHAAFPTVSLILSLARRPPSSADTGADPRIARLKTIFSSDPVYARTLAWNSAQIIAISRWKPVFSPVEGMRIFMAGVVLWGFGRYFREPTSTTNTNSDAPNSPIRGMQEQIVRLDSHPWTRGVQGTGEYCPEEWIRNGGKKATIGNDDPDGNAMTEICSERGAREVLRVVVGILGRMRVWGLGGEFKSVLEEMVKRT</sequence>
<dbReference type="GO" id="GO:0000981">
    <property type="term" value="F:DNA-binding transcription factor activity, RNA polymerase II-specific"/>
    <property type="evidence" value="ECO:0007669"/>
    <property type="project" value="InterPro"/>
</dbReference>
<dbReference type="InParanoid" id="A0A3N4KUC8"/>
<dbReference type="STRING" id="1392247.A0A3N4KUC8"/>
<reference evidence="9 10" key="1">
    <citation type="journal article" date="2018" name="Nat. Ecol. Evol.">
        <title>Pezizomycetes genomes reveal the molecular basis of ectomycorrhizal truffle lifestyle.</title>
        <authorList>
            <person name="Murat C."/>
            <person name="Payen T."/>
            <person name="Noel B."/>
            <person name="Kuo A."/>
            <person name="Morin E."/>
            <person name="Chen J."/>
            <person name="Kohler A."/>
            <person name="Krizsan K."/>
            <person name="Balestrini R."/>
            <person name="Da Silva C."/>
            <person name="Montanini B."/>
            <person name="Hainaut M."/>
            <person name="Levati E."/>
            <person name="Barry K.W."/>
            <person name="Belfiori B."/>
            <person name="Cichocki N."/>
            <person name="Clum A."/>
            <person name="Dockter R.B."/>
            <person name="Fauchery L."/>
            <person name="Guy J."/>
            <person name="Iotti M."/>
            <person name="Le Tacon F."/>
            <person name="Lindquist E.A."/>
            <person name="Lipzen A."/>
            <person name="Malagnac F."/>
            <person name="Mello A."/>
            <person name="Molinier V."/>
            <person name="Miyauchi S."/>
            <person name="Poulain J."/>
            <person name="Riccioni C."/>
            <person name="Rubini A."/>
            <person name="Sitrit Y."/>
            <person name="Splivallo R."/>
            <person name="Traeger S."/>
            <person name="Wang M."/>
            <person name="Zifcakova L."/>
            <person name="Wipf D."/>
            <person name="Zambonelli A."/>
            <person name="Paolocci F."/>
            <person name="Nowrousian M."/>
            <person name="Ottonello S."/>
            <person name="Baldrian P."/>
            <person name="Spatafora J.W."/>
            <person name="Henrissat B."/>
            <person name="Nagy L.G."/>
            <person name="Aury J.M."/>
            <person name="Wincker P."/>
            <person name="Grigoriev I.V."/>
            <person name="Bonfante P."/>
            <person name="Martin F.M."/>
        </authorList>
    </citation>
    <scope>NUCLEOTIDE SEQUENCE [LARGE SCALE GENOMIC DNA]</scope>
    <source>
        <strain evidence="9 10">CCBAS932</strain>
    </source>
</reference>
<dbReference type="CDD" id="cd12148">
    <property type="entry name" value="fungal_TF_MHR"/>
    <property type="match status" value="1"/>
</dbReference>
<evidence type="ECO:0000259" key="8">
    <source>
        <dbReference type="Pfam" id="PF04082"/>
    </source>
</evidence>
<evidence type="ECO:0000256" key="1">
    <source>
        <dbReference type="ARBA" id="ARBA00004123"/>
    </source>
</evidence>
<feature type="domain" description="Xylanolytic transcriptional activator regulatory" evidence="8">
    <location>
        <begin position="227"/>
        <end position="471"/>
    </location>
</feature>
<evidence type="ECO:0000256" key="4">
    <source>
        <dbReference type="ARBA" id="ARBA00022771"/>
    </source>
</evidence>
<dbReference type="GO" id="GO:0005634">
    <property type="term" value="C:nucleus"/>
    <property type="evidence" value="ECO:0007669"/>
    <property type="project" value="UniProtKB-SubCell"/>
</dbReference>
<keyword evidence="3" id="KW-0677">Repeat</keyword>
<dbReference type="PANTHER" id="PTHR40626:SF11">
    <property type="entry name" value="ZINC FINGER PROTEIN YPR022C"/>
    <property type="match status" value="1"/>
</dbReference>
<dbReference type="OrthoDB" id="10018191at2759"/>
<evidence type="ECO:0000256" key="7">
    <source>
        <dbReference type="SAM" id="MobiDB-lite"/>
    </source>
</evidence>
<comment type="subcellular location">
    <subcellularLocation>
        <location evidence="1">Nucleus</location>
    </subcellularLocation>
</comment>
<dbReference type="InterPro" id="IPR051059">
    <property type="entry name" value="VerF-like"/>
</dbReference>
<gene>
    <name evidence="9" type="ORF">P167DRAFT_485094</name>
</gene>
<dbReference type="GO" id="GO:0000785">
    <property type="term" value="C:chromatin"/>
    <property type="evidence" value="ECO:0007669"/>
    <property type="project" value="TreeGrafter"/>
</dbReference>
<dbReference type="GO" id="GO:0006351">
    <property type="term" value="P:DNA-templated transcription"/>
    <property type="evidence" value="ECO:0007669"/>
    <property type="project" value="InterPro"/>
</dbReference>
<dbReference type="EMBL" id="ML119119">
    <property type="protein sequence ID" value="RPB14117.1"/>
    <property type="molecule type" value="Genomic_DNA"/>
</dbReference>
<protein>
    <recommendedName>
        <fullName evidence="8">Xylanolytic transcriptional activator regulatory domain-containing protein</fullName>
    </recommendedName>
</protein>
<keyword evidence="4" id="KW-0863">Zinc-finger</keyword>
<feature type="compositionally biased region" description="Low complexity" evidence="7">
    <location>
        <begin position="348"/>
        <end position="363"/>
    </location>
</feature>
<feature type="region of interest" description="Disordered" evidence="7">
    <location>
        <begin position="97"/>
        <end position="116"/>
    </location>
</feature>